<feature type="compositionally biased region" description="Polar residues" evidence="5">
    <location>
        <begin position="324"/>
        <end position="345"/>
    </location>
</feature>
<feature type="region of interest" description="Disordered" evidence="5">
    <location>
        <begin position="1"/>
        <end position="80"/>
    </location>
</feature>
<feature type="domain" description="VASt" evidence="7">
    <location>
        <begin position="438"/>
        <end position="622"/>
    </location>
</feature>
<dbReference type="InterPro" id="IPR035892">
    <property type="entry name" value="C2_domain_sf"/>
</dbReference>
<accession>A0A388KWS4</accession>
<dbReference type="Pfam" id="PF00168">
    <property type="entry name" value="C2"/>
    <property type="match status" value="2"/>
</dbReference>
<evidence type="ECO:0000313" key="8">
    <source>
        <dbReference type="EMBL" id="GBG74499.1"/>
    </source>
</evidence>
<dbReference type="PROSITE" id="PS51778">
    <property type="entry name" value="VAST"/>
    <property type="match status" value="1"/>
</dbReference>
<dbReference type="InterPro" id="IPR044511">
    <property type="entry name" value="At1g03370/At5g50170-like"/>
</dbReference>
<dbReference type="PANTHER" id="PTHR46296">
    <property type="entry name" value="BNAA05G37250D PROTEIN"/>
    <property type="match status" value="1"/>
</dbReference>
<dbReference type="SUPFAM" id="SSF49562">
    <property type="entry name" value="C2 domain (Calcium/lipid-binding domain, CaLB)"/>
    <property type="match status" value="2"/>
</dbReference>
<comment type="subcellular location">
    <subcellularLocation>
        <location evidence="1">Membrane</location>
        <topology evidence="1">Single-pass membrane protein</topology>
    </subcellularLocation>
</comment>
<evidence type="ECO:0008006" key="10">
    <source>
        <dbReference type="Google" id="ProtNLM"/>
    </source>
</evidence>
<feature type="compositionally biased region" description="Polar residues" evidence="5">
    <location>
        <begin position="369"/>
        <end position="380"/>
    </location>
</feature>
<keyword evidence="3" id="KW-1133">Transmembrane helix</keyword>
<evidence type="ECO:0000313" key="9">
    <source>
        <dbReference type="Proteomes" id="UP000265515"/>
    </source>
</evidence>
<comment type="caution">
    <text evidence="8">The sequence shown here is derived from an EMBL/GenBank/DDBJ whole genome shotgun (WGS) entry which is preliminary data.</text>
</comment>
<dbReference type="PROSITE" id="PS50004">
    <property type="entry name" value="C2"/>
    <property type="match status" value="2"/>
</dbReference>
<dbReference type="Proteomes" id="UP000265515">
    <property type="component" value="Unassembled WGS sequence"/>
</dbReference>
<protein>
    <recommendedName>
        <fullName evidence="10">C2 domain-containing protein</fullName>
    </recommendedName>
</protein>
<evidence type="ECO:0000259" key="6">
    <source>
        <dbReference type="PROSITE" id="PS50004"/>
    </source>
</evidence>
<dbReference type="PANTHER" id="PTHR46296:SF8">
    <property type="entry name" value="OS06G0297800 PROTEIN"/>
    <property type="match status" value="1"/>
</dbReference>
<dbReference type="STRING" id="69332.A0A388KWS4"/>
<feature type="compositionally biased region" description="Low complexity" evidence="5">
    <location>
        <begin position="244"/>
        <end position="268"/>
    </location>
</feature>
<evidence type="ECO:0000256" key="3">
    <source>
        <dbReference type="ARBA" id="ARBA00022989"/>
    </source>
</evidence>
<evidence type="ECO:0000256" key="2">
    <source>
        <dbReference type="ARBA" id="ARBA00022692"/>
    </source>
</evidence>
<keyword evidence="9" id="KW-1185">Reference proteome</keyword>
<dbReference type="Pfam" id="PF16016">
    <property type="entry name" value="VASt"/>
    <property type="match status" value="1"/>
</dbReference>
<reference evidence="8 9" key="1">
    <citation type="journal article" date="2018" name="Cell">
        <title>The Chara Genome: Secondary Complexity and Implications for Plant Terrestrialization.</title>
        <authorList>
            <person name="Nishiyama T."/>
            <person name="Sakayama H."/>
            <person name="Vries J.D."/>
            <person name="Buschmann H."/>
            <person name="Saint-Marcoux D."/>
            <person name="Ullrich K.K."/>
            <person name="Haas F.B."/>
            <person name="Vanderstraeten L."/>
            <person name="Becker D."/>
            <person name="Lang D."/>
            <person name="Vosolsobe S."/>
            <person name="Rombauts S."/>
            <person name="Wilhelmsson P.K.I."/>
            <person name="Janitza P."/>
            <person name="Kern R."/>
            <person name="Heyl A."/>
            <person name="Rumpler F."/>
            <person name="Villalobos L.I.A.C."/>
            <person name="Clay J.M."/>
            <person name="Skokan R."/>
            <person name="Toyoda A."/>
            <person name="Suzuki Y."/>
            <person name="Kagoshima H."/>
            <person name="Schijlen E."/>
            <person name="Tajeshwar N."/>
            <person name="Catarino B."/>
            <person name="Hetherington A.J."/>
            <person name="Saltykova A."/>
            <person name="Bonnot C."/>
            <person name="Breuninger H."/>
            <person name="Symeonidi A."/>
            <person name="Radhakrishnan G.V."/>
            <person name="Van Nieuwerburgh F."/>
            <person name="Deforce D."/>
            <person name="Chang C."/>
            <person name="Karol K.G."/>
            <person name="Hedrich R."/>
            <person name="Ulvskov P."/>
            <person name="Glockner G."/>
            <person name="Delwiche C.F."/>
            <person name="Petrasek J."/>
            <person name="Van de Peer Y."/>
            <person name="Friml J."/>
            <person name="Beilby M."/>
            <person name="Dolan L."/>
            <person name="Kohara Y."/>
            <person name="Sugano S."/>
            <person name="Fujiyama A."/>
            <person name="Delaux P.-M."/>
            <person name="Quint M."/>
            <person name="TheiBen G."/>
            <person name="Hagemann M."/>
            <person name="Harholt J."/>
            <person name="Dunand C."/>
            <person name="Zachgo S."/>
            <person name="Langdale J."/>
            <person name="Maumus F."/>
            <person name="Straeten D.V.D."/>
            <person name="Gould S.B."/>
            <person name="Rensing S.A."/>
        </authorList>
    </citation>
    <scope>NUCLEOTIDE SEQUENCE [LARGE SCALE GENOMIC DNA]</scope>
    <source>
        <strain evidence="8 9">S276</strain>
    </source>
</reference>
<evidence type="ECO:0000256" key="4">
    <source>
        <dbReference type="ARBA" id="ARBA00023136"/>
    </source>
</evidence>
<dbReference type="CDD" id="cd00030">
    <property type="entry name" value="C2"/>
    <property type="match status" value="2"/>
</dbReference>
<dbReference type="EMBL" id="BFEA01000204">
    <property type="protein sequence ID" value="GBG74499.1"/>
    <property type="molecule type" value="Genomic_DNA"/>
</dbReference>
<feature type="compositionally biased region" description="Polar residues" evidence="5">
    <location>
        <begin position="16"/>
        <end position="25"/>
    </location>
</feature>
<keyword evidence="2" id="KW-0812">Transmembrane</keyword>
<dbReference type="Gramene" id="GBG74499">
    <property type="protein sequence ID" value="GBG74499"/>
    <property type="gene ID" value="CBR_g18909"/>
</dbReference>
<dbReference type="SMART" id="SM00239">
    <property type="entry name" value="C2"/>
    <property type="match status" value="2"/>
</dbReference>
<evidence type="ECO:0000259" key="7">
    <source>
        <dbReference type="PROSITE" id="PS51778"/>
    </source>
</evidence>
<proteinExistence type="predicted"/>
<dbReference type="OMA" id="KVLEFCY"/>
<name>A0A388KWS4_CHABU</name>
<dbReference type="PRINTS" id="PR00360">
    <property type="entry name" value="C2DOMAIN"/>
</dbReference>
<dbReference type="InterPro" id="IPR031968">
    <property type="entry name" value="VASt"/>
</dbReference>
<dbReference type="OrthoDB" id="2018917at2759"/>
<sequence length="1078" mass="117876">MGSSRIRPRKLDPLISTGNRFTVKSSAAPKQPAKRSVGRSADRSVEAKASGGGGEKERGRKASRDITERDKSKGGFGSGQRVTMGVKLQVRVVEARDLLGKDMNGFSDPYVRIQVGASKAKTTVVHKNLDPYWNEEFLFNVEDPEKDVLSVSVWNEEFIKTSFLGQLKIPIREVADYAGASATALRWHKLEKRSERSRVNGDIRLGLALFGRVNNNSNNGQCSNMILDGVSPVRAGPSASLTPVSTSSAQETPSSSSSPDESDVSAASTDLESPSTVGLWSSLLSTPFSLARSISSLTPMPMISPKNVPASEEPAAGSWHRSRTVSSLEGSSSAISFSGPLSNGPLTPRCSVPTPTTPGVSGTPRGTSVSQQGASTSSAAKTVREGCSGEITSLRGSPLLCADSLPVFFDSHGATTELTVTNPRLLGDGGETMPPPLCGGVLIDRKYHISCRKMNGLLFSPVSEMLDEQRIAMQMRPIEDGPWQRTEDGCISRKVIYMTGAGSIVKPAKAVETQTYVKADTMGYVVNTSVITPDLPYGSTFAIDMQFCIFPMKAPAMAAPAGVVGSDSDAGGDMCRLRISWQSRFFQSSLVKGIIEKNTKVGLERTYEQFAEILSKYATPAKKRGGVDLFSASSAEDLGSQKTNPETTWDYLGLCFAIVSLMWLIFISAHISRVGSKSRQGLEFWGVDLPDSVLEFIYTAVTVLVTERVLFKVAALLHARSSKRPTWWQVHDSAVKTHEDSWLLTVTVLEAHSLPNASPHGFSDPYIVITCNGKTRTSSVKLQTLNPVWNEVLEFDAMADAPSVMSVEVFNYDGPFAEPLLLGRGEVNFLIRTPEERHDLWLPLQGRHARAANSVLRLRVSLGNSNENSGSALNPQVIEKVKQEVGAKLLKRNARKNGAFQKLFSVTENDFVINDFSCSVKRPIPLQGRLFLSVRALGFYSNIFGHKTKFLILWEDIEEVKENAPSINSINRLLNPSITMYIRHGRGLDAKAGSYGVDASGRLKIRFQSFVKPWSAFRIIHVLWKNRALPPELQLEKVAEEEARNDQKHRSEWDKQVSQQYHVIPNAIHSSMDSDRIG</sequence>
<evidence type="ECO:0000256" key="1">
    <source>
        <dbReference type="ARBA" id="ARBA00004167"/>
    </source>
</evidence>
<dbReference type="Pfam" id="PF02893">
    <property type="entry name" value="GRAM"/>
    <property type="match status" value="1"/>
</dbReference>
<dbReference type="InterPro" id="IPR000008">
    <property type="entry name" value="C2_dom"/>
</dbReference>
<feature type="compositionally biased region" description="Low complexity" evidence="5">
    <location>
        <begin position="351"/>
        <end position="368"/>
    </location>
</feature>
<evidence type="ECO:0000256" key="5">
    <source>
        <dbReference type="SAM" id="MobiDB-lite"/>
    </source>
</evidence>
<keyword evidence="4" id="KW-0472">Membrane</keyword>
<feature type="compositionally biased region" description="Basic and acidic residues" evidence="5">
    <location>
        <begin position="54"/>
        <end position="73"/>
    </location>
</feature>
<feature type="region of interest" description="Disordered" evidence="5">
    <location>
        <begin position="237"/>
        <end position="272"/>
    </location>
</feature>
<gene>
    <name evidence="8" type="ORF">CBR_g18909</name>
</gene>
<organism evidence="8 9">
    <name type="scientific">Chara braunii</name>
    <name type="common">Braun's stonewort</name>
    <dbReference type="NCBI Taxonomy" id="69332"/>
    <lineage>
        <taxon>Eukaryota</taxon>
        <taxon>Viridiplantae</taxon>
        <taxon>Streptophyta</taxon>
        <taxon>Charophyceae</taxon>
        <taxon>Charales</taxon>
        <taxon>Characeae</taxon>
        <taxon>Chara</taxon>
    </lineage>
</organism>
<dbReference type="Gene3D" id="2.60.40.150">
    <property type="entry name" value="C2 domain"/>
    <property type="match status" value="2"/>
</dbReference>
<dbReference type="GO" id="GO:0016020">
    <property type="term" value="C:membrane"/>
    <property type="evidence" value="ECO:0007669"/>
    <property type="project" value="UniProtKB-SubCell"/>
</dbReference>
<feature type="domain" description="C2" evidence="6">
    <location>
        <begin position="68"/>
        <end position="188"/>
    </location>
</feature>
<dbReference type="AlphaFoldDB" id="A0A388KWS4"/>
<dbReference type="InterPro" id="IPR004182">
    <property type="entry name" value="GRAM"/>
</dbReference>
<dbReference type="InterPro" id="IPR011993">
    <property type="entry name" value="PH-like_dom_sf"/>
</dbReference>
<dbReference type="SMART" id="SM00568">
    <property type="entry name" value="GRAM"/>
    <property type="match status" value="1"/>
</dbReference>
<dbReference type="Gene3D" id="2.30.29.30">
    <property type="entry name" value="Pleckstrin-homology domain (PH domain)/Phosphotyrosine-binding domain (PTB)"/>
    <property type="match status" value="1"/>
</dbReference>
<feature type="domain" description="C2" evidence="6">
    <location>
        <begin position="724"/>
        <end position="842"/>
    </location>
</feature>
<feature type="region of interest" description="Disordered" evidence="5">
    <location>
        <begin position="300"/>
        <end position="382"/>
    </location>
</feature>